<dbReference type="Pfam" id="PF00023">
    <property type="entry name" value="Ank"/>
    <property type="match status" value="1"/>
</dbReference>
<evidence type="ECO:0000256" key="1">
    <source>
        <dbReference type="ARBA" id="ARBA00022737"/>
    </source>
</evidence>
<dbReference type="SUPFAM" id="SSF48403">
    <property type="entry name" value="Ankyrin repeat"/>
    <property type="match status" value="1"/>
</dbReference>
<feature type="non-terminal residue" evidence="4">
    <location>
        <position position="1"/>
    </location>
</feature>
<protein>
    <submittedName>
        <fullName evidence="4">Ankyrin</fullName>
    </submittedName>
</protein>
<dbReference type="Proteomes" id="UP000193920">
    <property type="component" value="Unassembled WGS sequence"/>
</dbReference>
<dbReference type="InterPro" id="IPR002110">
    <property type="entry name" value="Ankyrin_rpt"/>
</dbReference>
<proteinExistence type="predicted"/>
<keyword evidence="5" id="KW-1185">Reference proteome</keyword>
<organism evidence="4 5">
    <name type="scientific">Neocallimastix californiae</name>
    <dbReference type="NCBI Taxonomy" id="1754190"/>
    <lineage>
        <taxon>Eukaryota</taxon>
        <taxon>Fungi</taxon>
        <taxon>Fungi incertae sedis</taxon>
        <taxon>Chytridiomycota</taxon>
        <taxon>Chytridiomycota incertae sedis</taxon>
        <taxon>Neocallimastigomycetes</taxon>
        <taxon>Neocallimastigales</taxon>
        <taxon>Neocallimastigaceae</taxon>
        <taxon>Neocallimastix</taxon>
    </lineage>
</organism>
<dbReference type="OrthoDB" id="194358at2759"/>
<evidence type="ECO:0000313" key="4">
    <source>
        <dbReference type="EMBL" id="ORY26004.1"/>
    </source>
</evidence>
<feature type="repeat" description="ANK" evidence="3">
    <location>
        <begin position="115"/>
        <end position="147"/>
    </location>
</feature>
<name>A0A1Y2AU72_9FUNG</name>
<dbReference type="Pfam" id="PF13606">
    <property type="entry name" value="Ank_3"/>
    <property type="match status" value="1"/>
</dbReference>
<evidence type="ECO:0000313" key="5">
    <source>
        <dbReference type="Proteomes" id="UP000193920"/>
    </source>
</evidence>
<dbReference type="Pfam" id="PF12796">
    <property type="entry name" value="Ank_2"/>
    <property type="match status" value="1"/>
</dbReference>
<feature type="non-terminal residue" evidence="4">
    <location>
        <position position="198"/>
    </location>
</feature>
<dbReference type="SMART" id="SM00248">
    <property type="entry name" value="ANK"/>
    <property type="match status" value="4"/>
</dbReference>
<dbReference type="AlphaFoldDB" id="A0A1Y2AU72"/>
<keyword evidence="2 3" id="KW-0040">ANK repeat</keyword>
<dbReference type="Gene3D" id="1.25.40.20">
    <property type="entry name" value="Ankyrin repeat-containing domain"/>
    <property type="match status" value="2"/>
</dbReference>
<gene>
    <name evidence="4" type="ORF">LY90DRAFT_321224</name>
</gene>
<feature type="repeat" description="ANK" evidence="3">
    <location>
        <begin position="19"/>
        <end position="51"/>
    </location>
</feature>
<dbReference type="PANTHER" id="PTHR24198">
    <property type="entry name" value="ANKYRIN REPEAT AND PROTEIN KINASE DOMAIN-CONTAINING PROTEIN"/>
    <property type="match status" value="1"/>
</dbReference>
<feature type="repeat" description="ANK" evidence="3">
    <location>
        <begin position="52"/>
        <end position="84"/>
    </location>
</feature>
<dbReference type="PROSITE" id="PS50088">
    <property type="entry name" value="ANK_REPEAT"/>
    <property type="match status" value="3"/>
</dbReference>
<accession>A0A1Y2AU72</accession>
<dbReference type="InterPro" id="IPR036770">
    <property type="entry name" value="Ankyrin_rpt-contain_sf"/>
</dbReference>
<dbReference type="Pfam" id="PF13637">
    <property type="entry name" value="Ank_4"/>
    <property type="match status" value="1"/>
</dbReference>
<comment type="caution">
    <text evidence="4">The sequence shown here is derived from an EMBL/GenBank/DDBJ whole genome shotgun (WGS) entry which is preliminary data.</text>
</comment>
<keyword evidence="1" id="KW-0677">Repeat</keyword>
<evidence type="ECO:0000256" key="2">
    <source>
        <dbReference type="ARBA" id="ARBA00023043"/>
    </source>
</evidence>
<dbReference type="PANTHER" id="PTHR24198:SF165">
    <property type="entry name" value="ANKYRIN REPEAT-CONTAINING PROTEIN-RELATED"/>
    <property type="match status" value="1"/>
</dbReference>
<reference evidence="4 5" key="1">
    <citation type="submission" date="2016-08" db="EMBL/GenBank/DDBJ databases">
        <title>A Parts List for Fungal Cellulosomes Revealed by Comparative Genomics.</title>
        <authorList>
            <consortium name="DOE Joint Genome Institute"/>
            <person name="Haitjema C.H."/>
            <person name="Gilmore S.P."/>
            <person name="Henske J.K."/>
            <person name="Solomon K.V."/>
            <person name="De Groot R."/>
            <person name="Kuo A."/>
            <person name="Mondo S.J."/>
            <person name="Salamov A.A."/>
            <person name="Labutti K."/>
            <person name="Zhao Z."/>
            <person name="Chiniquy J."/>
            <person name="Barry K."/>
            <person name="Brewer H.M."/>
            <person name="Purvine S.O."/>
            <person name="Wright A.T."/>
            <person name="Boxma B."/>
            <person name="Van Alen T."/>
            <person name="Hackstein J.H."/>
            <person name="Baker S.E."/>
            <person name="Grigoriev I.V."/>
            <person name="O'Malley M.A."/>
        </authorList>
    </citation>
    <scope>NUCLEOTIDE SEQUENCE [LARGE SCALE GENOMIC DNA]</scope>
    <source>
        <strain evidence="4 5">G1</strain>
    </source>
</reference>
<dbReference type="EMBL" id="MCOG01000206">
    <property type="protein sequence ID" value="ORY26004.1"/>
    <property type="molecule type" value="Genomic_DNA"/>
</dbReference>
<dbReference type="STRING" id="1754190.A0A1Y2AU72"/>
<evidence type="ECO:0000256" key="3">
    <source>
        <dbReference type="PROSITE-ProRule" id="PRU00023"/>
    </source>
</evidence>
<dbReference type="PROSITE" id="PS50297">
    <property type="entry name" value="ANK_REP_REGION"/>
    <property type="match status" value="2"/>
</dbReference>
<sequence length="198" mass="22571">EIIKYLMENGADPNIGNHSGQTVLMLASEFNNIELVKYLVKHHTQINAVDDDNNTALIIACGYNNYEIAEYLIQQGALTDIINNDSYSALMYACRRNNFRLVKLLVEGFKIEQFNGTESLKIAFENKNIEIIQFLIEHGIDVNILNYTKYQILFSSQLDNDIKIGKFLIESGVDINKKDEHGLTPLMYACESNKLDRV</sequence>